<evidence type="ECO:0000313" key="2">
    <source>
        <dbReference type="Proteomes" id="UP001054945"/>
    </source>
</evidence>
<gene>
    <name evidence="1" type="ORF">CEXT_576481</name>
</gene>
<dbReference type="Proteomes" id="UP001054945">
    <property type="component" value="Unassembled WGS sequence"/>
</dbReference>
<dbReference type="AlphaFoldDB" id="A0AAV4VW53"/>
<accession>A0AAV4VW53</accession>
<keyword evidence="2" id="KW-1185">Reference proteome</keyword>
<dbReference type="EMBL" id="BPLR01015227">
    <property type="protein sequence ID" value="GIY74516.1"/>
    <property type="molecule type" value="Genomic_DNA"/>
</dbReference>
<name>A0AAV4VW53_CAEEX</name>
<organism evidence="1 2">
    <name type="scientific">Caerostris extrusa</name>
    <name type="common">Bark spider</name>
    <name type="synonym">Caerostris bankana</name>
    <dbReference type="NCBI Taxonomy" id="172846"/>
    <lineage>
        <taxon>Eukaryota</taxon>
        <taxon>Metazoa</taxon>
        <taxon>Ecdysozoa</taxon>
        <taxon>Arthropoda</taxon>
        <taxon>Chelicerata</taxon>
        <taxon>Arachnida</taxon>
        <taxon>Araneae</taxon>
        <taxon>Araneomorphae</taxon>
        <taxon>Entelegynae</taxon>
        <taxon>Araneoidea</taxon>
        <taxon>Araneidae</taxon>
        <taxon>Caerostris</taxon>
    </lineage>
</organism>
<comment type="caution">
    <text evidence="1">The sequence shown here is derived from an EMBL/GenBank/DDBJ whole genome shotgun (WGS) entry which is preliminary data.</text>
</comment>
<protein>
    <submittedName>
        <fullName evidence="1">Uncharacterized protein</fullName>
    </submittedName>
</protein>
<reference evidence="1 2" key="1">
    <citation type="submission" date="2021-06" db="EMBL/GenBank/DDBJ databases">
        <title>Caerostris extrusa draft genome.</title>
        <authorList>
            <person name="Kono N."/>
            <person name="Arakawa K."/>
        </authorList>
    </citation>
    <scope>NUCLEOTIDE SEQUENCE [LARGE SCALE GENOMIC DNA]</scope>
</reference>
<proteinExistence type="predicted"/>
<sequence length="117" mass="13245">MQGGNSIYWDKFKIELANCSLKKEEGDSMKCIGGHSEHLEPNLPIGCECLSPGIAIQEGESVWIQSRDTWRGKSTGKLGRATIFLLDYRSCNRHSLGCAYFQFLTNDLQNRLKRISF</sequence>
<evidence type="ECO:0000313" key="1">
    <source>
        <dbReference type="EMBL" id="GIY74516.1"/>
    </source>
</evidence>